<keyword evidence="3" id="KW-0325">Glycoprotein</keyword>
<keyword evidence="2 3" id="KW-0808">Transferase</keyword>
<dbReference type="HOGENOM" id="CLU_043399_5_2_1"/>
<sequence>PQEDLAMLAACDHVISSTGTFSFWAGWLSRGVVLYYKNFPRKGSPLDKVFQPADAFPEYW</sequence>
<proteinExistence type="inferred from homology"/>
<comment type="similarity">
    <text evidence="3">Belongs to the glycosyltransferase 11 family.</text>
</comment>
<comment type="subcellular location">
    <subcellularLocation>
        <location evidence="3">Golgi apparatus</location>
        <location evidence="3">Golgi stack membrane</location>
        <topology evidence="3">Single-pass type II membrane protein</topology>
    </subcellularLocation>
</comment>
<feature type="non-terminal residue" evidence="4">
    <location>
        <position position="1"/>
    </location>
</feature>
<evidence type="ECO:0000256" key="2">
    <source>
        <dbReference type="ARBA" id="ARBA00022679"/>
    </source>
</evidence>
<keyword evidence="6" id="KW-1185">Reference proteome</keyword>
<protein>
    <recommendedName>
        <fullName evidence="3">L-Fucosyltransferase</fullName>
        <ecNumber evidence="3">2.4.1.-</ecNumber>
    </recommendedName>
</protein>
<comment type="pathway">
    <text evidence="3">Protein modification; protein glycosylation.</text>
</comment>
<keyword evidence="1 3" id="KW-0328">Glycosyltransferase</keyword>
<gene>
    <name evidence="4" type="ORF">CAPTEDRAFT_40691</name>
</gene>
<reference evidence="5" key="3">
    <citation type="submission" date="2015-06" db="UniProtKB">
        <authorList>
            <consortium name="EnsemblMetazoa"/>
        </authorList>
    </citation>
    <scope>IDENTIFICATION</scope>
</reference>
<dbReference type="EMBL" id="KB298038">
    <property type="protein sequence ID" value="ELU09683.1"/>
    <property type="molecule type" value="Genomic_DNA"/>
</dbReference>
<reference evidence="6" key="1">
    <citation type="submission" date="2012-12" db="EMBL/GenBank/DDBJ databases">
        <authorList>
            <person name="Hellsten U."/>
            <person name="Grimwood J."/>
            <person name="Chapman J.A."/>
            <person name="Shapiro H."/>
            <person name="Aerts A."/>
            <person name="Otillar R.P."/>
            <person name="Terry A.Y."/>
            <person name="Boore J.L."/>
            <person name="Simakov O."/>
            <person name="Marletaz F."/>
            <person name="Cho S.-J."/>
            <person name="Edsinger-Gonzales E."/>
            <person name="Havlak P."/>
            <person name="Kuo D.-H."/>
            <person name="Larsson T."/>
            <person name="Lv J."/>
            <person name="Arendt D."/>
            <person name="Savage R."/>
            <person name="Osoegawa K."/>
            <person name="de Jong P."/>
            <person name="Lindberg D.R."/>
            <person name="Seaver E.C."/>
            <person name="Weisblat D.A."/>
            <person name="Putnam N.H."/>
            <person name="Grigoriev I.V."/>
            <person name="Rokhsar D.S."/>
        </authorList>
    </citation>
    <scope>NUCLEOTIDE SEQUENCE</scope>
    <source>
        <strain evidence="6">I ESC-2004</strain>
    </source>
</reference>
<dbReference type="Proteomes" id="UP000014760">
    <property type="component" value="Unassembled WGS sequence"/>
</dbReference>
<dbReference type="GO" id="GO:0032580">
    <property type="term" value="C:Golgi cisterna membrane"/>
    <property type="evidence" value="ECO:0007669"/>
    <property type="project" value="UniProtKB-SubCell"/>
</dbReference>
<keyword evidence="3" id="KW-0735">Signal-anchor</keyword>
<accession>R7UU57</accession>
<evidence type="ECO:0000313" key="6">
    <source>
        <dbReference type="Proteomes" id="UP000014760"/>
    </source>
</evidence>
<dbReference type="OrthoDB" id="3226at2759"/>
<dbReference type="EnsemblMetazoa" id="CapteT40691">
    <property type="protein sequence ID" value="CapteP40691"/>
    <property type="gene ID" value="CapteG40691"/>
</dbReference>
<evidence type="ECO:0000256" key="3">
    <source>
        <dbReference type="RuleBase" id="RU363129"/>
    </source>
</evidence>
<evidence type="ECO:0000313" key="4">
    <source>
        <dbReference type="EMBL" id="ELU09683.1"/>
    </source>
</evidence>
<dbReference type="PANTHER" id="PTHR11927">
    <property type="entry name" value="GALACTOSIDE 2-L-FUCOSYLTRANSFERASE"/>
    <property type="match status" value="1"/>
</dbReference>
<dbReference type="STRING" id="283909.R7UU57"/>
<dbReference type="UniPathway" id="UPA00378"/>
<dbReference type="EMBL" id="AMQN01006295">
    <property type="status" value="NOT_ANNOTATED_CDS"/>
    <property type="molecule type" value="Genomic_DNA"/>
</dbReference>
<dbReference type="GO" id="GO:0008107">
    <property type="term" value="F:galactoside 2-alpha-L-fucosyltransferase activity"/>
    <property type="evidence" value="ECO:0007669"/>
    <property type="project" value="InterPro"/>
</dbReference>
<name>R7UU57_CAPTE</name>
<keyword evidence="3" id="KW-0333">Golgi apparatus</keyword>
<organism evidence="4">
    <name type="scientific">Capitella teleta</name>
    <name type="common">Polychaete worm</name>
    <dbReference type="NCBI Taxonomy" id="283909"/>
    <lineage>
        <taxon>Eukaryota</taxon>
        <taxon>Metazoa</taxon>
        <taxon>Spiralia</taxon>
        <taxon>Lophotrochozoa</taxon>
        <taxon>Annelida</taxon>
        <taxon>Polychaeta</taxon>
        <taxon>Sedentaria</taxon>
        <taxon>Scolecida</taxon>
        <taxon>Capitellidae</taxon>
        <taxon>Capitella</taxon>
    </lineage>
</organism>
<evidence type="ECO:0000313" key="5">
    <source>
        <dbReference type="EnsemblMetazoa" id="CapteP40691"/>
    </source>
</evidence>
<feature type="non-terminal residue" evidence="4">
    <location>
        <position position="60"/>
    </location>
</feature>
<dbReference type="Pfam" id="PF01531">
    <property type="entry name" value="Glyco_transf_11"/>
    <property type="match status" value="1"/>
</dbReference>
<reference evidence="4 6" key="2">
    <citation type="journal article" date="2013" name="Nature">
        <title>Insights into bilaterian evolution from three spiralian genomes.</title>
        <authorList>
            <person name="Simakov O."/>
            <person name="Marletaz F."/>
            <person name="Cho S.J."/>
            <person name="Edsinger-Gonzales E."/>
            <person name="Havlak P."/>
            <person name="Hellsten U."/>
            <person name="Kuo D.H."/>
            <person name="Larsson T."/>
            <person name="Lv J."/>
            <person name="Arendt D."/>
            <person name="Savage R."/>
            <person name="Osoegawa K."/>
            <person name="de Jong P."/>
            <person name="Grimwood J."/>
            <person name="Chapman J.A."/>
            <person name="Shapiro H."/>
            <person name="Aerts A."/>
            <person name="Otillar R.P."/>
            <person name="Terry A.Y."/>
            <person name="Boore J.L."/>
            <person name="Grigoriev I.V."/>
            <person name="Lindberg D.R."/>
            <person name="Seaver E.C."/>
            <person name="Weisblat D.A."/>
            <person name="Putnam N.H."/>
            <person name="Rokhsar D.S."/>
        </authorList>
    </citation>
    <scope>NUCLEOTIDE SEQUENCE</scope>
    <source>
        <strain evidence="4 6">I ESC-2004</strain>
    </source>
</reference>
<dbReference type="PANTHER" id="PTHR11927:SF9">
    <property type="entry name" value="L-FUCOSYLTRANSFERASE"/>
    <property type="match status" value="1"/>
</dbReference>
<dbReference type="GO" id="GO:0005975">
    <property type="term" value="P:carbohydrate metabolic process"/>
    <property type="evidence" value="ECO:0007669"/>
    <property type="project" value="InterPro"/>
</dbReference>
<dbReference type="AlphaFoldDB" id="R7UU57"/>
<keyword evidence="3" id="KW-0812">Transmembrane</keyword>
<evidence type="ECO:0000256" key="1">
    <source>
        <dbReference type="ARBA" id="ARBA00022676"/>
    </source>
</evidence>
<dbReference type="EC" id="2.4.1.-" evidence="3"/>
<dbReference type="InterPro" id="IPR002516">
    <property type="entry name" value="Glyco_trans_11"/>
</dbReference>